<dbReference type="PANTHER" id="PTHR45716">
    <property type="entry name" value="BITESIZE, ISOFORM I"/>
    <property type="match status" value="1"/>
</dbReference>
<evidence type="ECO:0000256" key="9">
    <source>
        <dbReference type="ARBA" id="ARBA00022868"/>
    </source>
</evidence>
<evidence type="ECO:0000256" key="15">
    <source>
        <dbReference type="SAM" id="MobiDB-lite"/>
    </source>
</evidence>
<comment type="function">
    <text evidence="13">One gap junction consists of a cluster of closely packed pairs of transmembrane channels, the connexons, through which materials of low MW diffuse from one cell to a neighboring cell.</text>
</comment>
<evidence type="ECO:0000256" key="13">
    <source>
        <dbReference type="RuleBase" id="RU000630"/>
    </source>
</evidence>
<dbReference type="Pfam" id="PF03508">
    <property type="entry name" value="Connexin43"/>
    <property type="match status" value="1"/>
</dbReference>
<dbReference type="GO" id="GO:0007154">
    <property type="term" value="P:cell communication"/>
    <property type="evidence" value="ECO:0007669"/>
    <property type="project" value="InterPro"/>
</dbReference>
<dbReference type="GO" id="GO:0006886">
    <property type="term" value="P:intracellular protein transport"/>
    <property type="evidence" value="ECO:0007669"/>
    <property type="project" value="InterPro"/>
</dbReference>
<feature type="compositionally biased region" description="Acidic residues" evidence="15">
    <location>
        <begin position="871"/>
        <end position="882"/>
    </location>
</feature>
<evidence type="ECO:0000256" key="11">
    <source>
        <dbReference type="ARBA" id="ARBA00022989"/>
    </source>
</evidence>
<dbReference type="CDD" id="cd04020">
    <property type="entry name" value="C2B_SLP_1-2-3-4"/>
    <property type="match status" value="1"/>
</dbReference>
<dbReference type="PROSITE" id="PS00408">
    <property type="entry name" value="CONNEXINS_2"/>
    <property type="match status" value="1"/>
</dbReference>
<dbReference type="Proteomes" id="UP000824219">
    <property type="component" value="Linkage Group LG09"/>
</dbReference>
<dbReference type="GO" id="GO:0006887">
    <property type="term" value="P:exocytosis"/>
    <property type="evidence" value="ECO:0007669"/>
    <property type="project" value="UniProtKB-KW"/>
</dbReference>
<dbReference type="FunFam" id="1.20.1440.80:FF:000001">
    <property type="entry name" value="Gap junction alpha-1"/>
    <property type="match status" value="1"/>
</dbReference>
<keyword evidence="10" id="KW-0965">Cell junction</keyword>
<evidence type="ECO:0000256" key="14">
    <source>
        <dbReference type="SAM" id="Coils"/>
    </source>
</evidence>
<evidence type="ECO:0000256" key="5">
    <source>
        <dbReference type="ARBA" id="ARBA00022483"/>
    </source>
</evidence>
<comment type="subunit">
    <text evidence="13">A connexon is composed of a hexamer of connexins.</text>
</comment>
<dbReference type="FunFam" id="2.60.40.150:FF:000006">
    <property type="entry name" value="Synaptotagmin-like 5, isoform CRA_a"/>
    <property type="match status" value="1"/>
</dbReference>
<dbReference type="InterPro" id="IPR035892">
    <property type="entry name" value="C2_domain_sf"/>
</dbReference>
<evidence type="ECO:0000256" key="12">
    <source>
        <dbReference type="ARBA" id="ARBA00023136"/>
    </source>
</evidence>
<dbReference type="Gene3D" id="2.60.40.150">
    <property type="entry name" value="C2 domain"/>
    <property type="match status" value="2"/>
</dbReference>
<comment type="caution">
    <text evidence="19">The sequence shown here is derived from an EMBL/GenBank/DDBJ whole genome shotgun (WGS) entry which is preliminary data.</text>
</comment>
<feature type="coiled-coil region" evidence="14">
    <location>
        <begin position="1318"/>
        <end position="1345"/>
    </location>
</feature>
<dbReference type="InterPro" id="IPR010911">
    <property type="entry name" value="Rab_BD"/>
</dbReference>
<dbReference type="OrthoDB" id="195679at2759"/>
<keyword evidence="12 16" id="KW-0472">Membrane</keyword>
<dbReference type="InterPro" id="IPR000008">
    <property type="entry name" value="C2_dom"/>
</dbReference>
<dbReference type="GO" id="GO:0005922">
    <property type="term" value="C:connexin complex"/>
    <property type="evidence" value="ECO:0007669"/>
    <property type="project" value="InterPro"/>
</dbReference>
<dbReference type="InterPro" id="IPR019570">
    <property type="entry name" value="Connexin_CCC"/>
</dbReference>
<keyword evidence="7 13" id="KW-0812">Transmembrane</keyword>
<dbReference type="InterPro" id="IPR034634">
    <property type="entry name" value="Connexin_C"/>
</dbReference>
<dbReference type="GO" id="GO:0070382">
    <property type="term" value="C:exocytic vesicle"/>
    <property type="evidence" value="ECO:0007669"/>
    <property type="project" value="TreeGrafter"/>
</dbReference>
<feature type="region of interest" description="Disordered" evidence="15">
    <location>
        <begin position="91"/>
        <end position="124"/>
    </location>
</feature>
<feature type="region of interest" description="Disordered" evidence="15">
    <location>
        <begin position="1557"/>
        <end position="1577"/>
    </location>
</feature>
<dbReference type="SMART" id="SM01089">
    <property type="entry name" value="Connexin_CCC"/>
    <property type="match status" value="1"/>
</dbReference>
<keyword evidence="11 16" id="KW-1133">Transmembrane helix</keyword>
<dbReference type="InterPro" id="IPR017990">
    <property type="entry name" value="Connexin_CS"/>
</dbReference>
<dbReference type="SUPFAM" id="SSF118220">
    <property type="entry name" value="Connexin43"/>
    <property type="match status" value="1"/>
</dbReference>
<evidence type="ECO:0000256" key="7">
    <source>
        <dbReference type="ARBA" id="ARBA00022692"/>
    </source>
</evidence>
<evidence type="ECO:0000259" key="18">
    <source>
        <dbReference type="PROSITE" id="PS50916"/>
    </source>
</evidence>
<evidence type="ECO:0000256" key="16">
    <source>
        <dbReference type="SAM" id="Phobius"/>
    </source>
</evidence>
<comment type="subcellular location">
    <subcellularLocation>
        <location evidence="2">Cell junction</location>
        <location evidence="2">Gap junction</location>
    </subcellularLocation>
    <subcellularLocation>
        <location evidence="3 13">Cell membrane</location>
        <topology evidence="3 13">Multi-pass membrane protein</topology>
    </subcellularLocation>
    <subcellularLocation>
        <location evidence="1">Endomembrane system</location>
        <topology evidence="1">Peripheral membrane protein</topology>
    </subcellularLocation>
</comment>
<keyword evidence="20" id="KW-1185">Reference proteome</keyword>
<dbReference type="Gene3D" id="1.20.1440.80">
    <property type="entry name" value="Gap junction channel protein cysteine-rich domain"/>
    <property type="match status" value="1"/>
</dbReference>
<evidence type="ECO:0000313" key="19">
    <source>
        <dbReference type="EMBL" id="KAG7327963.1"/>
    </source>
</evidence>
<gene>
    <name evidence="19" type="ORF">KOW79_007907</name>
</gene>
<dbReference type="Pfam" id="PF00168">
    <property type="entry name" value="C2"/>
    <property type="match status" value="2"/>
</dbReference>
<keyword evidence="9 13" id="KW-0303">Gap junction</keyword>
<feature type="region of interest" description="Disordered" evidence="15">
    <location>
        <begin position="871"/>
        <end position="901"/>
    </location>
</feature>
<accession>A0A9D3SQM6</accession>
<evidence type="ECO:0000256" key="4">
    <source>
        <dbReference type="ARBA" id="ARBA00022475"/>
    </source>
</evidence>
<evidence type="ECO:0000256" key="3">
    <source>
        <dbReference type="ARBA" id="ARBA00004651"/>
    </source>
</evidence>
<dbReference type="Gene3D" id="6.10.250.3000">
    <property type="match status" value="1"/>
</dbReference>
<keyword evidence="5" id="KW-0268">Exocytosis</keyword>
<evidence type="ECO:0000259" key="17">
    <source>
        <dbReference type="PROSITE" id="PS50004"/>
    </source>
</evidence>
<feature type="transmembrane region" description="Helical" evidence="16">
    <location>
        <begin position="1428"/>
        <end position="1452"/>
    </location>
</feature>
<evidence type="ECO:0000256" key="6">
    <source>
        <dbReference type="ARBA" id="ARBA00022553"/>
    </source>
</evidence>
<keyword evidence="4" id="KW-1003">Cell membrane</keyword>
<evidence type="ECO:0000313" key="20">
    <source>
        <dbReference type="Proteomes" id="UP000824219"/>
    </source>
</evidence>
<sequence length="1577" mass="179914">MKASRDATIFIDLSFLSPEEEAVIQKVLLRDEDLKKNEIGRVRKLRESVPDPKQLKVLSGEWFEDLKSKRYGRQPHVSAVVRSSMRWKKSAAHKPNPFLKALPEDKDEEKNKTHPDVSADPRSIHPALSLQVQQENKDEAITLEESPGAKLKSPVLTVFEAGCQSESKLHDQTPLVKPQTLEFIQESKLKPAITNEIDTNISDPRRTMLKEDLRLETRPGQTDRNVSGNFKIRSFSKAQETSDWEIPQIDSDYMSKEPQSKAEVVIINSNHRTETKGTEKQNNPRTEMLMNSGFGFKEEIQSPIPKRRSGNEIRVINITTKEKTPARMEELSVDLNRKDDPGILENPKIGPVNNVNTLEFVNLEQNLDREHKDKKEPVQEIIVTNLRQRTPTRTEELLVDLDVKKDPDFLEGPVNNVNTPKYANLDQSLDLVQKEKEKSGEEIVVVGFKERSPTKVEELIVDVDVKKDQDFREDSVNNVNAPKYANLDPVQKEKERSGEEIVVVGFKERSPTKVEELIVDVDVKKDPKFLEDPVNNVNAPKYAILDQSLAPVQKEKERSGEEIVVVGFKQRSPTKVEELIVDVDVKKDPKFLEDPVNNVNAPKYAILDQNLDPVQKGKERVVEEIIATDFKQRSPKKVEELRIDLNVEKDPDFLEGPTNNVNTAKCVNWDQKSSDPKQKEKERVVEEIIVADFKRRSPTRKEELNVDINVEANPDFLENLNTGPVHKDFRKDENTLAETDRDELQESVAGGKNVFDVELRKSANTNRRDAKETEEIGGTEQEGRFLDREEECVISENDILASVYARAIRPKSGVSKTTLVQEPAQKAADVIPTIVIVPSESEEMNEMKRGKNETPGPEVLVEFVKPATDTWEDEGVDSDEDSSSASSHDSDLSGKRGQFSASTLSVTERTASLLSVYSDAGDFGNVSVQGSVEFAIMYSPLGELVIMVEQCQDLAIANLRKQRTDPYVKTYLYPDKRSKRKTSIKKRTVNPVYVESLRYKVKREELHGKTLNLSVWHNDSRGRNAFLGQVEINLKDWDWKHEALTWYNLQPKNVDNQESQEYRGVLCASLKYVPSEATGGSKLAMGEIHIWLREARHLRRLKAQGVDSFVKCYMLPDTSKKSRQKTRVVKKTQDPVYNHTMVYDGFRAGEVCEACCELTVWDNNKLSNQFLGGVRLSLGTGQSYGKKVDWMDSENEEVEIWKKMMANPNSWVEAELPLRSSMTPRKRGKNSQVQVYSTAGGKLWLSVLFIFRILVLGTAVESAWGDEQSAFECNTQQPGCENVCYDKSFPISHVRFWVLQIIFVSVPTLLYLGHVLFLMHKDEKLKKKEERLRKAEREGSNVHARLHKIQAKKFKYGLEEPGKIKMRGPLFYTYIVSVVLKSVFEVAFLLIQWYLYGFRLSAVYTCERFPCPHKVDCFLSRPTEKTVFIMFMLVVSLISLALNVFEFFYAIFKRMKDHFKEAEKLLDMDNAMRPCPGEDLSSYGYHCSAPASNLGYNLDTADKSNSSDNFDKQANEQNWTNYSTEQNQLGQRDYCPSQTFVYPQKMPLGKDLMLLKQLDPRPQSRSSSRARPDDLDI</sequence>
<dbReference type="SMART" id="SM00239">
    <property type="entry name" value="C2"/>
    <property type="match status" value="2"/>
</dbReference>
<evidence type="ECO:0000256" key="2">
    <source>
        <dbReference type="ARBA" id="ARBA00004610"/>
    </source>
</evidence>
<dbReference type="InterPro" id="IPR000500">
    <property type="entry name" value="Connexin"/>
</dbReference>
<dbReference type="GO" id="GO:0031267">
    <property type="term" value="F:small GTPase binding"/>
    <property type="evidence" value="ECO:0007669"/>
    <property type="project" value="InterPro"/>
</dbReference>
<feature type="transmembrane region" description="Helical" evidence="16">
    <location>
        <begin position="1371"/>
        <end position="1395"/>
    </location>
</feature>
<dbReference type="Pfam" id="PF00029">
    <property type="entry name" value="Connexin"/>
    <property type="match status" value="1"/>
</dbReference>
<dbReference type="GO" id="GO:0042043">
    <property type="term" value="F:neurexin family protein binding"/>
    <property type="evidence" value="ECO:0007669"/>
    <property type="project" value="TreeGrafter"/>
</dbReference>
<dbReference type="PANTHER" id="PTHR45716:SF3">
    <property type="entry name" value="SYNAPTOTAGMIN-LIKE PROTEIN 1"/>
    <property type="match status" value="1"/>
</dbReference>
<dbReference type="EMBL" id="JAHKSW010000009">
    <property type="protein sequence ID" value="KAG7327963.1"/>
    <property type="molecule type" value="Genomic_DNA"/>
</dbReference>
<dbReference type="SMART" id="SM00037">
    <property type="entry name" value="CNX"/>
    <property type="match status" value="1"/>
</dbReference>
<keyword evidence="6" id="KW-0597">Phosphoprotein</keyword>
<dbReference type="InterPro" id="IPR043567">
    <property type="entry name" value="SYTL1-5_C2B"/>
</dbReference>
<feature type="compositionally biased region" description="Basic and acidic residues" evidence="15">
    <location>
        <begin position="102"/>
        <end position="123"/>
    </location>
</feature>
<comment type="similarity">
    <text evidence="13">Belongs to the connexin family.</text>
</comment>
<feature type="domain" description="C2" evidence="17">
    <location>
        <begin position="928"/>
        <end position="1047"/>
    </location>
</feature>
<dbReference type="PROSITE" id="PS50004">
    <property type="entry name" value="C2"/>
    <property type="match status" value="2"/>
</dbReference>
<keyword evidence="14" id="KW-0175">Coiled coil</keyword>
<feature type="compositionally biased region" description="Low complexity" evidence="15">
    <location>
        <begin position="1560"/>
        <end position="1569"/>
    </location>
</feature>
<dbReference type="PROSITE" id="PS50916">
    <property type="entry name" value="RABBD"/>
    <property type="match status" value="1"/>
</dbReference>
<dbReference type="PROSITE" id="PS00407">
    <property type="entry name" value="CONNEXINS_1"/>
    <property type="match status" value="1"/>
</dbReference>
<proteinExistence type="inferred from homology"/>
<evidence type="ECO:0000256" key="8">
    <source>
        <dbReference type="ARBA" id="ARBA00022737"/>
    </source>
</evidence>
<keyword evidence="8" id="KW-0677">Repeat</keyword>
<dbReference type="FunFam" id="2.60.40.150:FF:000108">
    <property type="entry name" value="Synaptotagmin like 1"/>
    <property type="match status" value="1"/>
</dbReference>
<organism evidence="19 20">
    <name type="scientific">Hemibagrus wyckioides</name>
    <dbReference type="NCBI Taxonomy" id="337641"/>
    <lineage>
        <taxon>Eukaryota</taxon>
        <taxon>Metazoa</taxon>
        <taxon>Chordata</taxon>
        <taxon>Craniata</taxon>
        <taxon>Vertebrata</taxon>
        <taxon>Euteleostomi</taxon>
        <taxon>Actinopterygii</taxon>
        <taxon>Neopterygii</taxon>
        <taxon>Teleostei</taxon>
        <taxon>Ostariophysi</taxon>
        <taxon>Siluriformes</taxon>
        <taxon>Bagridae</taxon>
        <taxon>Hemibagrus</taxon>
    </lineage>
</organism>
<feature type="domain" description="C2" evidence="17">
    <location>
        <begin position="1062"/>
        <end position="1191"/>
    </location>
</feature>
<evidence type="ECO:0000256" key="10">
    <source>
        <dbReference type="ARBA" id="ARBA00022949"/>
    </source>
</evidence>
<dbReference type="SUPFAM" id="SSF49562">
    <property type="entry name" value="C2 domain (Calcium/lipid-binding domain, CaLB)"/>
    <property type="match status" value="2"/>
</dbReference>
<reference evidence="19 20" key="1">
    <citation type="submission" date="2021-06" db="EMBL/GenBank/DDBJ databases">
        <title>Chromosome-level genome assembly of the red-tail catfish (Hemibagrus wyckioides).</title>
        <authorList>
            <person name="Shao F."/>
        </authorList>
    </citation>
    <scope>NUCLEOTIDE SEQUENCE [LARGE SCALE GENOMIC DNA]</scope>
    <source>
        <strain evidence="19">EC202008001</strain>
        <tissue evidence="19">Blood</tissue>
    </source>
</reference>
<feature type="domain" description="RabBD" evidence="18">
    <location>
        <begin position="10"/>
        <end position="66"/>
    </location>
</feature>
<dbReference type="InterPro" id="IPR013124">
    <property type="entry name" value="Connexin43_C"/>
</dbReference>
<name>A0A9D3SQM6_9TELE</name>
<protein>
    <recommendedName>
        <fullName evidence="13">Gap junction protein</fullName>
    </recommendedName>
</protein>
<dbReference type="InterPro" id="IPR038359">
    <property type="entry name" value="Connexin_N_sf"/>
</dbReference>
<dbReference type="InterPro" id="IPR013092">
    <property type="entry name" value="Connexin_N"/>
</dbReference>
<feature type="transmembrane region" description="Helical" evidence="16">
    <location>
        <begin position="1296"/>
        <end position="1318"/>
    </location>
</feature>
<evidence type="ECO:0000256" key="1">
    <source>
        <dbReference type="ARBA" id="ARBA00004184"/>
    </source>
</evidence>
<dbReference type="PRINTS" id="PR00206">
    <property type="entry name" value="CONNEXIN"/>
</dbReference>